<dbReference type="EMBL" id="KB405095">
    <property type="protein sequence ID" value="EMF51983.1"/>
    <property type="molecule type" value="Genomic_DNA"/>
</dbReference>
<dbReference type="AlphaFoldDB" id="M3ESA1"/>
<evidence type="ECO:0000313" key="2">
    <source>
        <dbReference type="Proteomes" id="UP000030760"/>
    </source>
</evidence>
<dbReference type="Proteomes" id="UP000030760">
    <property type="component" value="Unassembled WGS sequence"/>
</dbReference>
<dbReference type="GeneID" id="96271766"/>
<proteinExistence type="predicted"/>
<accession>M3ESA1</accession>
<name>M3ESA1_9ACTN</name>
<organism evidence="1 2">
    <name type="scientific">Streptomyces bottropensis ATCC 25435</name>
    <dbReference type="NCBI Taxonomy" id="1054862"/>
    <lineage>
        <taxon>Bacteria</taxon>
        <taxon>Bacillati</taxon>
        <taxon>Actinomycetota</taxon>
        <taxon>Actinomycetes</taxon>
        <taxon>Kitasatosporales</taxon>
        <taxon>Streptomycetaceae</taxon>
        <taxon>Streptomyces</taxon>
    </lineage>
</organism>
<evidence type="ECO:0000313" key="1">
    <source>
        <dbReference type="EMBL" id="EMF51983.1"/>
    </source>
</evidence>
<dbReference type="RefSeq" id="WP_005484242.1">
    <property type="nucleotide sequence ID" value="NZ_KB405095.1"/>
</dbReference>
<reference evidence="2" key="1">
    <citation type="journal article" date="2013" name="Genome Announc.">
        <title>Draft Genome Sequence of Streptomyces bottropensis ATCC 25435, a Bottromycin-Producing Actinomycete.</title>
        <authorList>
            <person name="Zhang H."/>
            <person name="Zhou W."/>
            <person name="Zhuang Y."/>
            <person name="Liang X."/>
            <person name="Liu T."/>
        </authorList>
    </citation>
    <scope>NUCLEOTIDE SEQUENCE [LARGE SCALE GENOMIC DNA]</scope>
    <source>
        <strain evidence="2">ATCC 25435</strain>
    </source>
</reference>
<gene>
    <name evidence="1" type="ORF">SBD_6505</name>
</gene>
<protein>
    <submittedName>
        <fullName evidence="1">Uncharacterized protein</fullName>
    </submittedName>
</protein>
<sequence>MNPTEVETALLDVEPVADGFALREDVVRHAPGPPHDDAATLLLRCHGHGMGKSARAD</sequence>